<feature type="transmembrane region" description="Helical" evidence="1">
    <location>
        <begin position="36"/>
        <end position="58"/>
    </location>
</feature>
<evidence type="ECO:0000313" key="3">
    <source>
        <dbReference type="Proteomes" id="UP000093954"/>
    </source>
</evidence>
<dbReference type="PATRIC" id="fig|1353534.3.peg.2146"/>
<keyword evidence="1" id="KW-0472">Membrane</keyword>
<comment type="caution">
    <text evidence="2">The sequence shown here is derived from an EMBL/GenBank/DDBJ whole genome shotgun (WGS) entry which is preliminary data.</text>
</comment>
<accession>A0A1A6AS07</accession>
<protein>
    <submittedName>
        <fullName evidence="2">Uncharacterized protein</fullName>
    </submittedName>
</protein>
<gene>
    <name evidence="2" type="ORF">CLRAG_21080</name>
</gene>
<name>A0A1A6AS07_9CLOT</name>
<keyword evidence="1" id="KW-0812">Transmembrane</keyword>
<sequence length="70" mass="8400">MNKLHFFNKSNFFFTKDQKSNIMHDINVISFARMKLILIIFVIVEGLFILFNDIPYIINPYSNVIWNDSR</sequence>
<dbReference type="RefSeq" id="WP_065078379.1">
    <property type="nucleotide sequence ID" value="NZ_LROS01000022.1"/>
</dbReference>
<evidence type="ECO:0000256" key="1">
    <source>
        <dbReference type="SAM" id="Phobius"/>
    </source>
</evidence>
<proteinExistence type="predicted"/>
<dbReference type="AlphaFoldDB" id="A0A1A6AS07"/>
<reference evidence="2 3" key="1">
    <citation type="journal article" date="2012" name="Front. Microbiol.">
        <title>Draft Genome Sequence of the Virulent Strain 01-B526 of the Fish Pathogen Aeromonas salmonicida.</title>
        <authorList>
            <person name="Charette S.J."/>
            <person name="Brochu F."/>
            <person name="Boyle B."/>
            <person name="Filion G."/>
            <person name="Tanaka K.H."/>
            <person name="Derome N."/>
        </authorList>
    </citation>
    <scope>NUCLEOTIDE SEQUENCE [LARGE SCALE GENOMIC DNA]</scope>
    <source>
        <strain evidence="2 3">P11</strain>
    </source>
</reference>
<keyword evidence="1" id="KW-1133">Transmembrane helix</keyword>
<dbReference type="EMBL" id="LROS01000022">
    <property type="protein sequence ID" value="OBR92815.1"/>
    <property type="molecule type" value="Genomic_DNA"/>
</dbReference>
<keyword evidence="3" id="KW-1185">Reference proteome</keyword>
<evidence type="ECO:0000313" key="2">
    <source>
        <dbReference type="EMBL" id="OBR92815.1"/>
    </source>
</evidence>
<dbReference type="Proteomes" id="UP000093954">
    <property type="component" value="Unassembled WGS sequence"/>
</dbReference>
<organism evidence="2 3">
    <name type="scientific">Clostridium ragsdalei P11</name>
    <dbReference type="NCBI Taxonomy" id="1353534"/>
    <lineage>
        <taxon>Bacteria</taxon>
        <taxon>Bacillati</taxon>
        <taxon>Bacillota</taxon>
        <taxon>Clostridia</taxon>
        <taxon>Eubacteriales</taxon>
        <taxon>Clostridiaceae</taxon>
        <taxon>Clostridium</taxon>
    </lineage>
</organism>